<evidence type="ECO:0000313" key="2">
    <source>
        <dbReference type="Proteomes" id="UP000237717"/>
    </source>
</evidence>
<proteinExistence type="predicted"/>
<sequence length="63" mass="7372">MENGWPFWPRFVVWAIKEKSPAKRRGRLIARGKLGNARERWVDISDNSADAIGHFRPKQYAYA</sequence>
<dbReference type="Proteomes" id="UP000237717">
    <property type="component" value="Chromosome I"/>
</dbReference>
<reference evidence="1 2" key="1">
    <citation type="submission" date="2018-02" db="EMBL/GenBank/DDBJ databases">
        <title>Complete genome sequence of Agrobacterium tumefaciens 1D1609.</title>
        <authorList>
            <person name="Cho S.-T."/>
            <person name="Haryono M."/>
            <person name="Chang H.-H."/>
            <person name="Santos M.N."/>
            <person name="Lai E.-M."/>
            <person name="Kuo C.-H."/>
        </authorList>
    </citation>
    <scope>NUCLEOTIDE SEQUENCE [LARGE SCALE GENOMIC DNA]</scope>
    <source>
        <strain evidence="1 2">1D1609</strain>
    </source>
</reference>
<dbReference type="AlphaFoldDB" id="A0A2L2LB74"/>
<accession>A0A2L2LB74</accession>
<name>A0A2L2LB74_AGRTU</name>
<dbReference type="EMBL" id="CP026924">
    <property type="protein sequence ID" value="AVH41593.1"/>
    <property type="molecule type" value="Genomic_DNA"/>
</dbReference>
<protein>
    <submittedName>
        <fullName evidence="1">Uncharacterized protein</fullName>
    </submittedName>
</protein>
<evidence type="ECO:0000313" key="1">
    <source>
        <dbReference type="EMBL" id="AVH41593.1"/>
    </source>
</evidence>
<organism evidence="1 2">
    <name type="scientific">Agrobacterium tumefaciens</name>
    <dbReference type="NCBI Taxonomy" id="358"/>
    <lineage>
        <taxon>Bacteria</taxon>
        <taxon>Pseudomonadati</taxon>
        <taxon>Pseudomonadota</taxon>
        <taxon>Alphaproteobacteria</taxon>
        <taxon>Hyphomicrobiales</taxon>
        <taxon>Rhizobiaceae</taxon>
        <taxon>Rhizobium/Agrobacterium group</taxon>
        <taxon>Agrobacterium</taxon>
        <taxon>Agrobacterium tumefaciens complex</taxon>
    </lineage>
</organism>
<gene>
    <name evidence="1" type="ORF">At1D1609_15390</name>
</gene>